<evidence type="ECO:0000313" key="1">
    <source>
        <dbReference type="EMBL" id="UYV95645.1"/>
    </source>
</evidence>
<name>A0AAX3EC26_PAEUR</name>
<gene>
    <name evidence="1" type="ORF">NL394_11035</name>
</gene>
<keyword evidence="2" id="KW-1185">Reference proteome</keyword>
<organism evidence="1 2">
    <name type="scientific">Paenarthrobacter ureafaciens</name>
    <dbReference type="NCBI Taxonomy" id="37931"/>
    <lineage>
        <taxon>Bacteria</taxon>
        <taxon>Bacillati</taxon>
        <taxon>Actinomycetota</taxon>
        <taxon>Actinomycetes</taxon>
        <taxon>Micrococcales</taxon>
        <taxon>Micrococcaceae</taxon>
        <taxon>Paenarthrobacter</taxon>
    </lineage>
</organism>
<dbReference type="RefSeq" id="WP_021470536.1">
    <property type="nucleotide sequence ID" value="NZ_BDMH01000012.1"/>
</dbReference>
<dbReference type="Proteomes" id="UP001163293">
    <property type="component" value="Chromosome"/>
</dbReference>
<accession>A0AAX3EC26</accession>
<sequence>MATDNFARFLQECLIVEEDTEEGLDLDTLYGLYISWCRLENLEKIPERTFGSMLRRHHLHWGRYEGNWVLVGLRMVGPAARDYVLSGSAPMRSIGAPEFLEVPNAVA</sequence>
<proteinExistence type="predicted"/>
<evidence type="ECO:0008006" key="3">
    <source>
        <dbReference type="Google" id="ProtNLM"/>
    </source>
</evidence>
<evidence type="ECO:0000313" key="2">
    <source>
        <dbReference type="Proteomes" id="UP001163293"/>
    </source>
</evidence>
<dbReference type="AlphaFoldDB" id="A0AAX3EC26"/>
<protein>
    <recommendedName>
        <fullName evidence="3">DNA primase/nucleoside triphosphatase C-terminal domain-containing protein</fullName>
    </recommendedName>
</protein>
<dbReference type="GeneID" id="79884821"/>
<reference evidence="1" key="1">
    <citation type="submission" date="2022-07" db="EMBL/GenBank/DDBJ databases">
        <authorList>
            <person name="Wu T."/>
        </authorList>
    </citation>
    <scope>NUCLEOTIDE SEQUENCE</scope>
    <source>
        <strain evidence="1">SD-1</strain>
    </source>
</reference>
<dbReference type="EMBL" id="CP101185">
    <property type="protein sequence ID" value="UYV95645.1"/>
    <property type="molecule type" value="Genomic_DNA"/>
</dbReference>